<name>A0A9Q0EAS6_9TELE</name>
<dbReference type="AlphaFoldDB" id="A0A9Q0EAS6"/>
<evidence type="ECO:0000313" key="1">
    <source>
        <dbReference type="EMBL" id="KAJ3602431.1"/>
    </source>
</evidence>
<proteinExistence type="predicted"/>
<reference evidence="1" key="1">
    <citation type="submission" date="2022-07" db="EMBL/GenBank/DDBJ databases">
        <title>Chromosome-level genome of Muraenolepis orangiensis.</title>
        <authorList>
            <person name="Kim J."/>
        </authorList>
    </citation>
    <scope>NUCLEOTIDE SEQUENCE</scope>
    <source>
        <strain evidence="1">KU_S4_2022</strain>
        <tissue evidence="1">Muscle</tissue>
    </source>
</reference>
<keyword evidence="2" id="KW-1185">Reference proteome</keyword>
<gene>
    <name evidence="1" type="ORF">NHX12_030186</name>
</gene>
<organism evidence="1 2">
    <name type="scientific">Muraenolepis orangiensis</name>
    <name type="common">Patagonian moray cod</name>
    <dbReference type="NCBI Taxonomy" id="630683"/>
    <lineage>
        <taxon>Eukaryota</taxon>
        <taxon>Metazoa</taxon>
        <taxon>Chordata</taxon>
        <taxon>Craniata</taxon>
        <taxon>Vertebrata</taxon>
        <taxon>Euteleostomi</taxon>
        <taxon>Actinopterygii</taxon>
        <taxon>Neopterygii</taxon>
        <taxon>Teleostei</taxon>
        <taxon>Neoteleostei</taxon>
        <taxon>Acanthomorphata</taxon>
        <taxon>Zeiogadaria</taxon>
        <taxon>Gadariae</taxon>
        <taxon>Gadiformes</taxon>
        <taxon>Muraenolepidoidei</taxon>
        <taxon>Muraenolepididae</taxon>
        <taxon>Muraenolepis</taxon>
    </lineage>
</organism>
<dbReference type="Proteomes" id="UP001148018">
    <property type="component" value="Unassembled WGS sequence"/>
</dbReference>
<comment type="caution">
    <text evidence="1">The sequence shown here is derived from an EMBL/GenBank/DDBJ whole genome shotgun (WGS) entry which is preliminary data.</text>
</comment>
<dbReference type="EMBL" id="JANIIK010000046">
    <property type="protein sequence ID" value="KAJ3602431.1"/>
    <property type="molecule type" value="Genomic_DNA"/>
</dbReference>
<protein>
    <submittedName>
        <fullName evidence="1">Uncharacterized protein</fullName>
    </submittedName>
</protein>
<evidence type="ECO:0000313" key="2">
    <source>
        <dbReference type="Proteomes" id="UP001148018"/>
    </source>
</evidence>
<accession>A0A9Q0EAS6</accession>
<sequence>MIAVLACEGTAVASVKINASRAPSGASVGTWRQFLPVGNVRTPLMDRCSEPLNREAAVAWILAPGGKQ</sequence>